<evidence type="ECO:0008006" key="3">
    <source>
        <dbReference type="Google" id="ProtNLM"/>
    </source>
</evidence>
<evidence type="ECO:0000313" key="2">
    <source>
        <dbReference type="Proteomes" id="UP001227317"/>
    </source>
</evidence>
<comment type="caution">
    <text evidence="1">The sequence shown here is derived from an EMBL/GenBank/DDBJ whole genome shotgun (WGS) entry which is preliminary data.</text>
</comment>
<protein>
    <recommendedName>
        <fullName evidence="3">Helix-turn-helix domain-containing protein</fullName>
    </recommendedName>
</protein>
<gene>
    <name evidence="1" type="ORF">QSG27_14300</name>
</gene>
<keyword evidence="2" id="KW-1185">Reference proteome</keyword>
<name>A0ABU0WLU0_9PROT</name>
<sequence length="133" mass="14671">MAVIRSMATRWSDADIAAQLNRMGMRTGQGKSWTVHRVGSLRRVRGIHAYRSAEKDGGWLTQYEAAAALGISRHRLVRLINAGLIVAEQVVPGAPYQIRASDLQDQRLLAAVGRKGEPCRLSSKDQLSMFPDT</sequence>
<proteinExistence type="predicted"/>
<reference evidence="1 2" key="1">
    <citation type="submission" date="2023-06" db="EMBL/GenBank/DDBJ databases">
        <title>Azospirillum isscasensis sp.nov, a bacterium isolated from rhizosphere soil of rice.</title>
        <authorList>
            <person name="Wang H."/>
        </authorList>
    </citation>
    <scope>NUCLEOTIDE SEQUENCE [LARGE SCALE GENOMIC DNA]</scope>
    <source>
        <strain evidence="1 2">C340-1</strain>
    </source>
</reference>
<accession>A0ABU0WLU0</accession>
<dbReference type="EMBL" id="JAUJFI010000063">
    <property type="protein sequence ID" value="MDQ2103869.1"/>
    <property type="molecule type" value="Genomic_DNA"/>
</dbReference>
<dbReference type="RefSeq" id="WP_306707192.1">
    <property type="nucleotide sequence ID" value="NZ_JAUJFI010000063.1"/>
</dbReference>
<dbReference type="Proteomes" id="UP001227317">
    <property type="component" value="Unassembled WGS sequence"/>
</dbReference>
<evidence type="ECO:0000313" key="1">
    <source>
        <dbReference type="EMBL" id="MDQ2103869.1"/>
    </source>
</evidence>
<organism evidence="1 2">
    <name type="scientific">Azospirillum isscasi</name>
    <dbReference type="NCBI Taxonomy" id="3053926"/>
    <lineage>
        <taxon>Bacteria</taxon>
        <taxon>Pseudomonadati</taxon>
        <taxon>Pseudomonadota</taxon>
        <taxon>Alphaproteobacteria</taxon>
        <taxon>Rhodospirillales</taxon>
        <taxon>Azospirillaceae</taxon>
        <taxon>Azospirillum</taxon>
    </lineage>
</organism>